<dbReference type="OrthoDB" id="2042718at2"/>
<organism evidence="2 3">
    <name type="scientific">Eubacterium ramulus</name>
    <dbReference type="NCBI Taxonomy" id="39490"/>
    <lineage>
        <taxon>Bacteria</taxon>
        <taxon>Bacillati</taxon>
        <taxon>Bacillota</taxon>
        <taxon>Clostridia</taxon>
        <taxon>Eubacteriales</taxon>
        <taxon>Eubacteriaceae</taxon>
        <taxon>Eubacterium</taxon>
    </lineage>
</organism>
<reference evidence="2 3" key="1">
    <citation type="submission" date="2014-09" db="EMBL/GenBank/DDBJ databases">
        <title>Butyrate-producing bacteria isolated from human gut.</title>
        <authorList>
            <person name="Zhang Q."/>
            <person name="Zhao L."/>
        </authorList>
    </citation>
    <scope>NUCLEOTIDE SEQUENCE [LARGE SCALE GENOMIC DNA]</scope>
    <source>
        <strain evidence="2 3">21</strain>
    </source>
</reference>
<dbReference type="RefSeq" id="WP_109215279.1">
    <property type="nucleotide sequence ID" value="NZ_JAQDGV010000001.1"/>
</dbReference>
<accession>A0A2V1JQJ7</accession>
<keyword evidence="3" id="KW-1185">Reference proteome</keyword>
<proteinExistence type="predicted"/>
<dbReference type="AlphaFoldDB" id="A0A2V1JQJ7"/>
<comment type="caution">
    <text evidence="2">The sequence shown here is derived from an EMBL/GenBank/DDBJ whole genome shotgun (WGS) entry which is preliminary data.</text>
</comment>
<evidence type="ECO:0000259" key="1">
    <source>
        <dbReference type="Pfam" id="PF24083"/>
    </source>
</evidence>
<dbReference type="InterPro" id="IPR057581">
    <property type="entry name" value="Phage_ssDNA_bind"/>
</dbReference>
<feature type="domain" description="Putative phage ssDNA-binding" evidence="1">
    <location>
        <begin position="12"/>
        <end position="153"/>
    </location>
</feature>
<dbReference type="Pfam" id="PF24083">
    <property type="entry name" value="Phage_ssDNA_bind"/>
    <property type="match status" value="1"/>
</dbReference>
<dbReference type="Proteomes" id="UP000245288">
    <property type="component" value="Unassembled WGS sequence"/>
</dbReference>
<protein>
    <recommendedName>
        <fullName evidence="1">Putative phage ssDNA-binding domain-containing protein</fullName>
    </recommendedName>
</protein>
<evidence type="ECO:0000313" key="2">
    <source>
        <dbReference type="EMBL" id="PWE87127.1"/>
    </source>
</evidence>
<sequence length="161" mass="18670">MEIGFARAGKLLQIDDARIIFKNFSGEESKFNRAGDRNFAVHIDDTELADQLIADGWNVTVKPPKEEGDDPYMYIKVKIKFNDRGPKVFLKSGKHVRRLSEQNVGLLDSIDILRVDLDLRAYDWEVNGKTGRTAYLDSINVEQNLNRFEEYYENEFEECED</sequence>
<evidence type="ECO:0000313" key="3">
    <source>
        <dbReference type="Proteomes" id="UP000245288"/>
    </source>
</evidence>
<gene>
    <name evidence="2" type="ORF">LG34_06265</name>
</gene>
<dbReference type="EMBL" id="JRFU01000061">
    <property type="protein sequence ID" value="PWE87127.1"/>
    <property type="molecule type" value="Genomic_DNA"/>
</dbReference>
<name>A0A2V1JQJ7_EUBRA</name>